<keyword evidence="2" id="KW-1185">Reference proteome</keyword>
<reference evidence="1" key="1">
    <citation type="submission" date="2022-05" db="EMBL/GenBank/DDBJ databases">
        <title>The Musa troglodytarum L. genome provides insights into the mechanism of non-climacteric behaviour and enrichment of carotenoids.</title>
        <authorList>
            <person name="Wang J."/>
        </authorList>
    </citation>
    <scope>NUCLEOTIDE SEQUENCE</scope>
    <source>
        <tissue evidence="1">Leaf</tissue>
    </source>
</reference>
<evidence type="ECO:0000313" key="1">
    <source>
        <dbReference type="EMBL" id="URD93182.1"/>
    </source>
</evidence>
<proteinExistence type="predicted"/>
<protein>
    <submittedName>
        <fullName evidence="1">Uncharacterized protein</fullName>
    </submittedName>
</protein>
<accession>A0A9E7JT19</accession>
<sequence length="69" mass="7493">MPCESIIGFLTLLNFYGWRPCNPKKRRESTKRKASSMGILSCNGGDGSVPGHQPITPHHLIPSCLLSGV</sequence>
<dbReference type="AlphaFoldDB" id="A0A9E7JT19"/>
<organism evidence="1 2">
    <name type="scientific">Musa troglodytarum</name>
    <name type="common">fe'i banana</name>
    <dbReference type="NCBI Taxonomy" id="320322"/>
    <lineage>
        <taxon>Eukaryota</taxon>
        <taxon>Viridiplantae</taxon>
        <taxon>Streptophyta</taxon>
        <taxon>Embryophyta</taxon>
        <taxon>Tracheophyta</taxon>
        <taxon>Spermatophyta</taxon>
        <taxon>Magnoliopsida</taxon>
        <taxon>Liliopsida</taxon>
        <taxon>Zingiberales</taxon>
        <taxon>Musaceae</taxon>
        <taxon>Musa</taxon>
    </lineage>
</organism>
<dbReference type="Proteomes" id="UP001055439">
    <property type="component" value="Chromosome 3"/>
</dbReference>
<dbReference type="EMBL" id="CP097505">
    <property type="protein sequence ID" value="URD93182.1"/>
    <property type="molecule type" value="Genomic_DNA"/>
</dbReference>
<name>A0A9E7JT19_9LILI</name>
<gene>
    <name evidence="1" type="ORF">MUK42_34583</name>
</gene>
<evidence type="ECO:0000313" key="2">
    <source>
        <dbReference type="Proteomes" id="UP001055439"/>
    </source>
</evidence>